<evidence type="ECO:0008006" key="3">
    <source>
        <dbReference type="Google" id="ProtNLM"/>
    </source>
</evidence>
<name>A0ABN1N2V3_9BACT</name>
<gene>
    <name evidence="1" type="ORF">GCM10009119_31810</name>
</gene>
<sequence length="141" mass="16691">MMEYQNPRIAPFARSAVKLLQGPISEDQQDVWGEIVQYVVELTHYFEKIAIELVLDRREGYAYLKQIELDDSGSTIGLVRRSPLSYDLTVVCILLREWLFEFESSDLETANLYVTPREFRERIDMFFKEKTNELKFVRDLN</sequence>
<evidence type="ECO:0000313" key="2">
    <source>
        <dbReference type="Proteomes" id="UP001500469"/>
    </source>
</evidence>
<protein>
    <recommendedName>
        <fullName evidence="3">DUF4194 domain-containing protein</fullName>
    </recommendedName>
</protein>
<accession>A0ABN1N2V3</accession>
<dbReference type="Pfam" id="PF13835">
    <property type="entry name" value="DUF4194"/>
    <property type="match status" value="1"/>
</dbReference>
<dbReference type="Proteomes" id="UP001500469">
    <property type="component" value="Unassembled WGS sequence"/>
</dbReference>
<comment type="caution">
    <text evidence="1">The sequence shown here is derived from an EMBL/GenBank/DDBJ whole genome shotgun (WGS) entry which is preliminary data.</text>
</comment>
<reference evidence="1 2" key="1">
    <citation type="journal article" date="2019" name="Int. J. Syst. Evol. Microbiol.">
        <title>The Global Catalogue of Microorganisms (GCM) 10K type strain sequencing project: providing services to taxonomists for standard genome sequencing and annotation.</title>
        <authorList>
            <consortium name="The Broad Institute Genomics Platform"/>
            <consortium name="The Broad Institute Genome Sequencing Center for Infectious Disease"/>
            <person name="Wu L."/>
            <person name="Ma J."/>
        </authorList>
    </citation>
    <scope>NUCLEOTIDE SEQUENCE [LARGE SCALE GENOMIC DNA]</scope>
    <source>
        <strain evidence="1 2">JCM 16112</strain>
    </source>
</reference>
<organism evidence="1 2">
    <name type="scientific">Algoriphagus jejuensis</name>
    <dbReference type="NCBI Taxonomy" id="419934"/>
    <lineage>
        <taxon>Bacteria</taxon>
        <taxon>Pseudomonadati</taxon>
        <taxon>Bacteroidota</taxon>
        <taxon>Cytophagia</taxon>
        <taxon>Cytophagales</taxon>
        <taxon>Cyclobacteriaceae</taxon>
        <taxon>Algoriphagus</taxon>
    </lineage>
</organism>
<dbReference type="EMBL" id="BAAAFI010000041">
    <property type="protein sequence ID" value="GAA0880211.1"/>
    <property type="molecule type" value="Genomic_DNA"/>
</dbReference>
<dbReference type="InterPro" id="IPR025449">
    <property type="entry name" value="JetB"/>
</dbReference>
<keyword evidence="2" id="KW-1185">Reference proteome</keyword>
<evidence type="ECO:0000313" key="1">
    <source>
        <dbReference type="EMBL" id="GAA0880211.1"/>
    </source>
</evidence>
<proteinExistence type="predicted"/>